<dbReference type="Pfam" id="PF07923">
    <property type="entry name" value="N1221"/>
    <property type="match status" value="1"/>
</dbReference>
<dbReference type="STRING" id="1408163.A0A0F4Z4Z2"/>
<evidence type="ECO:0000313" key="5">
    <source>
        <dbReference type="Proteomes" id="UP000053958"/>
    </source>
</evidence>
<dbReference type="OrthoDB" id="18234at2759"/>
<dbReference type="InterPro" id="IPR040185">
    <property type="entry name" value="Far11/STRP"/>
</dbReference>
<accession>A0A0F4Z4Z2</accession>
<protein>
    <submittedName>
        <fullName evidence="4">Transmembrane hyphal anastomosis protein Ham2/Far11</fullName>
    </submittedName>
</protein>
<feature type="region of interest" description="Disordered" evidence="1">
    <location>
        <begin position="494"/>
        <end position="516"/>
    </location>
</feature>
<evidence type="ECO:0000313" key="4">
    <source>
        <dbReference type="EMBL" id="KKA25400.1"/>
    </source>
</evidence>
<feature type="compositionally biased region" description="Basic and acidic residues" evidence="1">
    <location>
        <begin position="594"/>
        <end position="607"/>
    </location>
</feature>
<feature type="region of interest" description="Disordered" evidence="1">
    <location>
        <begin position="1036"/>
        <end position="1065"/>
    </location>
</feature>
<gene>
    <name evidence="4" type="ORF">T310_0578</name>
</gene>
<feature type="compositionally biased region" description="Basic and acidic residues" evidence="1">
    <location>
        <begin position="618"/>
        <end position="636"/>
    </location>
</feature>
<feature type="domain" description="Far11/STRP N-terminal" evidence="2">
    <location>
        <begin position="122"/>
        <end position="450"/>
    </location>
</feature>
<dbReference type="InterPro" id="IPR012486">
    <property type="entry name" value="Far11/STRP_N"/>
</dbReference>
<feature type="compositionally biased region" description="Pro residues" evidence="1">
    <location>
        <begin position="81"/>
        <end position="93"/>
    </location>
</feature>
<keyword evidence="5" id="KW-1185">Reference proteome</keyword>
<dbReference type="GeneID" id="25312632"/>
<dbReference type="SMART" id="SM01292">
    <property type="entry name" value="N1221"/>
    <property type="match status" value="1"/>
</dbReference>
<sequence>MAHSSTSEEGNGPDHVIVKADEVDQTGTDISPVPDEQLMAEVVDGLARDQPASNRDAASNVPGGQNLGASGRSEVRREAVAPPPPLQPPPPAPSQQNAELATDSLNLAQLKRIVQDIPKLEQRAYAFEYADCQPFPEELDEWFQYSEPERMMLLGSKVSFEHHWKEFCGQKSSASGQVSWLDASSDLRKAFMERTLDELHNPDLFLRIEALEAVCYTMAGVWGVTAGRSVDDYPDVPTAKEAAETPRSKSLQIKWIENNVLLVHECSGIPTLFEYMRKVFDKDRNLTELDSIEVDNENDHAAQIMAREREANLILTCLYFVVEVARRLESFDKPQVALRDAVASLKPSLLVTLVEIIARLRWDDSASVPFTRIILLFWKSILLVFGGSDSLATAKAELEPPLEIPGGDASRRTPFLTASPLDYHIFRQELISKYPAYNPPPPVVPLELENNSILPPLPNHPSRSTSVNGLFSGVGPSAVSGSGSILHQSVHIATPAPSPPPSPIGPGGKAGKKQNYQTNQNFPFMYPPLDDSSNKIGGKGSSELQDTLVGKKWEGSDVPASIIEAGELFSSHVKMTRATRQLWEERERFMKYERGWNTDETPSRPDAGDGVEPSTDSSPEKSQGKGEEKRVKETDNEDIQRRLDAVEAFYRQAMPHLQSLVIVLLKVILTNVSAMVNQANGQNGHGQSAMNGYASGPNGAPANHDSDVDIEELDITRLREITGKAVSGSLLLLLKWFKRSHILKFEYMTQLLLDSNYLPLILKMFAHQDVDQAVAQKHDREDLSFFHFCHVNSEQPPEPPSPGESSHSEDEAVPPPILRHNRPQGFVTGSSSVRGPSPEKFAESVAEFSDGPIRPEVDELGYPTGPLPKEPITTYSFRNFFSAINYLHIMQKITKNKAHRCLLLVQYKSSTILRKGLKIPDPHLRLYTLKLFKSQVPYCGRKWRQSNMRVITAIYLYCRPELRDDWLAGSDVDAEVEEALPLEQALRGLTHWWHLRQYKDVMNIEDGASLVEEERDFFTRELEAMGWGLYGDDLPNEVGDDQLGGPGGPPNGTEWDGGPLQMEGW</sequence>
<feature type="domain" description="Far11/STRP C-terminal" evidence="3">
    <location>
        <begin position="559"/>
        <end position="1022"/>
    </location>
</feature>
<dbReference type="Proteomes" id="UP000053958">
    <property type="component" value="Unassembled WGS sequence"/>
</dbReference>
<feature type="region of interest" description="Disordered" evidence="1">
    <location>
        <begin position="791"/>
        <end position="838"/>
    </location>
</feature>
<organism evidence="4 5">
    <name type="scientific">Rasamsonia emersonii (strain ATCC 16479 / CBS 393.64 / IMI 116815)</name>
    <dbReference type="NCBI Taxonomy" id="1408163"/>
    <lineage>
        <taxon>Eukaryota</taxon>
        <taxon>Fungi</taxon>
        <taxon>Dikarya</taxon>
        <taxon>Ascomycota</taxon>
        <taxon>Pezizomycotina</taxon>
        <taxon>Eurotiomycetes</taxon>
        <taxon>Eurotiomycetidae</taxon>
        <taxon>Eurotiales</taxon>
        <taxon>Trichocomaceae</taxon>
        <taxon>Rasamsonia</taxon>
    </lineage>
</organism>
<dbReference type="Pfam" id="PF11882">
    <property type="entry name" value="DUF3402"/>
    <property type="match status" value="1"/>
</dbReference>
<name>A0A0F4Z4Z2_RASE3</name>
<evidence type="ECO:0000256" key="1">
    <source>
        <dbReference type="SAM" id="MobiDB-lite"/>
    </source>
</evidence>
<dbReference type="PANTHER" id="PTHR13239:SF4">
    <property type="entry name" value="AT25231P"/>
    <property type="match status" value="1"/>
</dbReference>
<dbReference type="PANTHER" id="PTHR13239">
    <property type="entry name" value="PROTEIN REQUIRED FOR HYPHAL ANASTOMOSIS HAM-2"/>
    <property type="match status" value="1"/>
</dbReference>
<dbReference type="RefSeq" id="XP_013332012.1">
    <property type="nucleotide sequence ID" value="XM_013476558.1"/>
</dbReference>
<dbReference type="InterPro" id="IPR021819">
    <property type="entry name" value="Far11/STRP_C"/>
</dbReference>
<proteinExistence type="predicted"/>
<dbReference type="GO" id="GO:0007010">
    <property type="term" value="P:cytoskeleton organization"/>
    <property type="evidence" value="ECO:0007669"/>
    <property type="project" value="TreeGrafter"/>
</dbReference>
<dbReference type="GO" id="GO:0005829">
    <property type="term" value="C:cytosol"/>
    <property type="evidence" value="ECO:0007669"/>
    <property type="project" value="TreeGrafter"/>
</dbReference>
<dbReference type="SMART" id="SM01293">
    <property type="entry name" value="DUF3402"/>
    <property type="match status" value="1"/>
</dbReference>
<comment type="caution">
    <text evidence="4">The sequence shown here is derived from an EMBL/GenBank/DDBJ whole genome shotgun (WGS) entry which is preliminary data.</text>
</comment>
<reference evidence="4 5" key="1">
    <citation type="submission" date="2015-04" db="EMBL/GenBank/DDBJ databases">
        <authorList>
            <person name="Heijne W.H."/>
            <person name="Fedorova N.D."/>
            <person name="Nierman W.C."/>
            <person name="Vollebregt A.W."/>
            <person name="Zhao Z."/>
            <person name="Wu L."/>
            <person name="Kumar M."/>
            <person name="Stam H."/>
            <person name="van den Berg M.A."/>
            <person name="Pel H.J."/>
        </authorList>
    </citation>
    <scope>NUCLEOTIDE SEQUENCE [LARGE SCALE GENOMIC DNA]</scope>
    <source>
        <strain evidence="4 5">CBS 393.64</strain>
    </source>
</reference>
<keyword evidence="4" id="KW-0472">Membrane</keyword>
<feature type="region of interest" description="Disordered" evidence="1">
    <location>
        <begin position="594"/>
        <end position="636"/>
    </location>
</feature>
<dbReference type="EMBL" id="LASV01000023">
    <property type="protein sequence ID" value="KKA25400.1"/>
    <property type="molecule type" value="Genomic_DNA"/>
</dbReference>
<evidence type="ECO:0000259" key="3">
    <source>
        <dbReference type="SMART" id="SM01293"/>
    </source>
</evidence>
<dbReference type="AlphaFoldDB" id="A0A0F4Z4Z2"/>
<feature type="region of interest" description="Disordered" evidence="1">
    <location>
        <begin position="1"/>
        <end position="98"/>
    </location>
</feature>
<evidence type="ECO:0000259" key="2">
    <source>
        <dbReference type="SMART" id="SM01292"/>
    </source>
</evidence>
<keyword evidence="4" id="KW-0812">Transmembrane</keyword>